<organism evidence="1 2">
    <name type="scientific">Podarcis lilfordi</name>
    <name type="common">Lilford's wall lizard</name>
    <dbReference type="NCBI Taxonomy" id="74358"/>
    <lineage>
        <taxon>Eukaryota</taxon>
        <taxon>Metazoa</taxon>
        <taxon>Chordata</taxon>
        <taxon>Craniata</taxon>
        <taxon>Vertebrata</taxon>
        <taxon>Euteleostomi</taxon>
        <taxon>Lepidosauria</taxon>
        <taxon>Squamata</taxon>
        <taxon>Bifurcata</taxon>
        <taxon>Unidentata</taxon>
        <taxon>Episquamata</taxon>
        <taxon>Laterata</taxon>
        <taxon>Lacertibaenia</taxon>
        <taxon>Lacertidae</taxon>
        <taxon>Podarcis</taxon>
    </lineage>
</organism>
<proteinExistence type="predicted"/>
<name>A0AA35L487_9SAUR</name>
<sequence>MTSREPASVARMRRLLTLPLAGEFESSCAGAKRSWSWILNDFYGLRSNTTWQNVKLFYRLLLMVPTKSSCILSNFTKMQQIHLI</sequence>
<keyword evidence="2" id="KW-1185">Reference proteome</keyword>
<dbReference type="EMBL" id="OX395137">
    <property type="protein sequence ID" value="CAI5789046.1"/>
    <property type="molecule type" value="Genomic_DNA"/>
</dbReference>
<dbReference type="Proteomes" id="UP001178461">
    <property type="component" value="Chromosome 12"/>
</dbReference>
<gene>
    <name evidence="1" type="ORF">PODLI_1B036759</name>
</gene>
<evidence type="ECO:0000313" key="2">
    <source>
        <dbReference type="Proteomes" id="UP001178461"/>
    </source>
</evidence>
<dbReference type="AlphaFoldDB" id="A0AA35L487"/>
<reference evidence="1" key="1">
    <citation type="submission" date="2022-12" db="EMBL/GenBank/DDBJ databases">
        <authorList>
            <person name="Alioto T."/>
            <person name="Alioto T."/>
            <person name="Gomez Garrido J."/>
        </authorList>
    </citation>
    <scope>NUCLEOTIDE SEQUENCE</scope>
</reference>
<evidence type="ECO:0000313" key="1">
    <source>
        <dbReference type="EMBL" id="CAI5789046.1"/>
    </source>
</evidence>
<protein>
    <submittedName>
        <fullName evidence="1">Uncharacterized protein</fullName>
    </submittedName>
</protein>
<accession>A0AA35L487</accession>